<evidence type="ECO:0000313" key="1">
    <source>
        <dbReference type="Proteomes" id="UP000887579"/>
    </source>
</evidence>
<accession>A0AC34FSA9</accession>
<reference evidence="2" key="1">
    <citation type="submission" date="2022-11" db="UniProtKB">
        <authorList>
            <consortium name="WormBaseParasite"/>
        </authorList>
    </citation>
    <scope>IDENTIFICATION</scope>
</reference>
<sequence>MWFKPPKNPLLPPEVQTEYGRICGKNFILPDGKITNVFLGIPYAKPPVEDLRFEKPQPPEPWKECLNATKYKSRSIQKDFIWDFLELKVGKSEDCLYLNIMTPEICDSKKYAVMVYIHGGGYVMDSAVKYHYTKICRLGFLGFFTTDDEISVGNYGIWDQYMALKFVKDNIANFGGDPNNITVLGQSAGAVSVDLLSLSPFSRGSFV</sequence>
<dbReference type="WBParaSite" id="ES5_v2.g20032.t1">
    <property type="protein sequence ID" value="ES5_v2.g20032.t1"/>
    <property type="gene ID" value="ES5_v2.g20032"/>
</dbReference>
<protein>
    <submittedName>
        <fullName evidence="2">Carboxylic ester hydrolase</fullName>
    </submittedName>
</protein>
<evidence type="ECO:0000313" key="2">
    <source>
        <dbReference type="WBParaSite" id="ES5_v2.g20032.t1"/>
    </source>
</evidence>
<dbReference type="Proteomes" id="UP000887579">
    <property type="component" value="Unplaced"/>
</dbReference>
<organism evidence="1 2">
    <name type="scientific">Panagrolaimus sp. ES5</name>
    <dbReference type="NCBI Taxonomy" id="591445"/>
    <lineage>
        <taxon>Eukaryota</taxon>
        <taxon>Metazoa</taxon>
        <taxon>Ecdysozoa</taxon>
        <taxon>Nematoda</taxon>
        <taxon>Chromadorea</taxon>
        <taxon>Rhabditida</taxon>
        <taxon>Tylenchina</taxon>
        <taxon>Panagrolaimomorpha</taxon>
        <taxon>Panagrolaimoidea</taxon>
        <taxon>Panagrolaimidae</taxon>
        <taxon>Panagrolaimus</taxon>
    </lineage>
</organism>
<proteinExistence type="predicted"/>
<name>A0AC34FSA9_9BILA</name>